<dbReference type="EMBL" id="SMOL01000160">
    <property type="protein sequence ID" value="KAB2625422.1"/>
    <property type="molecule type" value="Genomic_DNA"/>
</dbReference>
<keyword evidence="4" id="KW-1185">Reference proteome</keyword>
<dbReference type="PANTHER" id="PTHR47926">
    <property type="entry name" value="PENTATRICOPEPTIDE REPEAT-CONTAINING PROTEIN"/>
    <property type="match status" value="1"/>
</dbReference>
<feature type="repeat" description="PPR" evidence="2">
    <location>
        <begin position="64"/>
        <end position="93"/>
    </location>
</feature>
<dbReference type="OrthoDB" id="1186399at2759"/>
<dbReference type="NCBIfam" id="TIGR00756">
    <property type="entry name" value="PPR"/>
    <property type="match status" value="1"/>
</dbReference>
<name>A0A5N5HH48_9ROSA</name>
<dbReference type="Gene3D" id="1.25.40.10">
    <property type="entry name" value="Tetratricopeptide repeat domain"/>
    <property type="match status" value="1"/>
</dbReference>
<dbReference type="InterPro" id="IPR046960">
    <property type="entry name" value="PPR_At4g14850-like_plant"/>
</dbReference>
<evidence type="ECO:0000313" key="3">
    <source>
        <dbReference type="EMBL" id="KAB2625422.1"/>
    </source>
</evidence>
<reference evidence="3 4" key="3">
    <citation type="submission" date="2019-11" db="EMBL/GenBank/DDBJ databases">
        <title>A de novo genome assembly of a pear dwarfing rootstock.</title>
        <authorList>
            <person name="Wang F."/>
            <person name="Wang J."/>
            <person name="Li S."/>
            <person name="Zhang Y."/>
            <person name="Fang M."/>
            <person name="Ma L."/>
            <person name="Zhao Y."/>
            <person name="Jiang S."/>
        </authorList>
    </citation>
    <scope>NUCLEOTIDE SEQUENCE [LARGE SCALE GENOMIC DNA]</scope>
    <source>
        <strain evidence="3">S2</strain>
        <tissue evidence="3">Leaf</tissue>
    </source>
</reference>
<dbReference type="InterPro" id="IPR002885">
    <property type="entry name" value="PPR_rpt"/>
</dbReference>
<reference evidence="3 4" key="1">
    <citation type="submission" date="2019-09" db="EMBL/GenBank/DDBJ databases">
        <authorList>
            <person name="Ou C."/>
        </authorList>
    </citation>
    <scope>NUCLEOTIDE SEQUENCE [LARGE SCALE GENOMIC DNA]</scope>
    <source>
        <strain evidence="3">S2</strain>
        <tissue evidence="3">Leaf</tissue>
    </source>
</reference>
<dbReference type="Pfam" id="PF01535">
    <property type="entry name" value="PPR"/>
    <property type="match status" value="2"/>
</dbReference>
<dbReference type="PROSITE" id="PS51375">
    <property type="entry name" value="PPR"/>
    <property type="match status" value="1"/>
</dbReference>
<gene>
    <name evidence="3" type="ORF">D8674_017082</name>
</gene>
<evidence type="ECO:0000256" key="2">
    <source>
        <dbReference type="PROSITE-ProRule" id="PRU00708"/>
    </source>
</evidence>
<keyword evidence="1" id="KW-0677">Repeat</keyword>
<dbReference type="PANTHER" id="PTHR47926:SF398">
    <property type="entry name" value="PENTATRICOPEPTIDE REPEAT-CONTAINING PROTEIN"/>
    <property type="match status" value="1"/>
</dbReference>
<dbReference type="Proteomes" id="UP000327157">
    <property type="component" value="Chromosome 16"/>
</dbReference>
<evidence type="ECO:0000313" key="4">
    <source>
        <dbReference type="Proteomes" id="UP000327157"/>
    </source>
</evidence>
<accession>A0A5N5HH48</accession>
<dbReference type="GO" id="GO:0009451">
    <property type="term" value="P:RNA modification"/>
    <property type="evidence" value="ECO:0007669"/>
    <property type="project" value="InterPro"/>
</dbReference>
<proteinExistence type="predicted"/>
<reference evidence="4" key="2">
    <citation type="submission" date="2019-10" db="EMBL/GenBank/DDBJ databases">
        <title>A de novo genome assembly of a pear dwarfing rootstock.</title>
        <authorList>
            <person name="Wang F."/>
            <person name="Wang J."/>
            <person name="Li S."/>
            <person name="Zhang Y."/>
            <person name="Fang M."/>
            <person name="Ma L."/>
            <person name="Zhao Y."/>
            <person name="Jiang S."/>
        </authorList>
    </citation>
    <scope>NUCLEOTIDE SEQUENCE [LARGE SCALE GENOMIC DNA]</scope>
</reference>
<dbReference type="AlphaFoldDB" id="A0A5N5HH48"/>
<dbReference type="InterPro" id="IPR011990">
    <property type="entry name" value="TPR-like_helical_dom_sf"/>
</dbReference>
<organism evidence="3 4">
    <name type="scientific">Pyrus ussuriensis x Pyrus communis</name>
    <dbReference type="NCBI Taxonomy" id="2448454"/>
    <lineage>
        <taxon>Eukaryota</taxon>
        <taxon>Viridiplantae</taxon>
        <taxon>Streptophyta</taxon>
        <taxon>Embryophyta</taxon>
        <taxon>Tracheophyta</taxon>
        <taxon>Spermatophyta</taxon>
        <taxon>Magnoliopsida</taxon>
        <taxon>eudicotyledons</taxon>
        <taxon>Gunneridae</taxon>
        <taxon>Pentapetalae</taxon>
        <taxon>rosids</taxon>
        <taxon>fabids</taxon>
        <taxon>Rosales</taxon>
        <taxon>Rosaceae</taxon>
        <taxon>Amygdaloideae</taxon>
        <taxon>Maleae</taxon>
        <taxon>Pyrus</taxon>
    </lineage>
</organism>
<dbReference type="GO" id="GO:0003723">
    <property type="term" value="F:RNA binding"/>
    <property type="evidence" value="ECO:0007669"/>
    <property type="project" value="InterPro"/>
</dbReference>
<protein>
    <submittedName>
        <fullName evidence="3">Pentatricopeptide repeat-containing protein</fullName>
    </submittedName>
</protein>
<comment type="caution">
    <text evidence="3">The sequence shown here is derived from an EMBL/GenBank/DDBJ whole genome shotgun (WGS) entry which is preliminary data.</text>
</comment>
<evidence type="ECO:0000256" key="1">
    <source>
        <dbReference type="ARBA" id="ARBA00022737"/>
    </source>
</evidence>
<sequence length="93" mass="10024">MVSSVLSACAGVAWIEQGRSVHAVAVKACVEGNVFVGSALVDMYGKYESIEDAERAFDEMPLWNLITWNALVGAYAHQGHADMALALFEEMCA</sequence>